<dbReference type="EMBL" id="GL377304">
    <property type="protein sequence ID" value="EFI99603.1"/>
    <property type="molecule type" value="Genomic_DNA"/>
</dbReference>
<evidence type="ECO:0000313" key="3">
    <source>
        <dbReference type="Proteomes" id="UP000007431"/>
    </source>
</evidence>
<feature type="region of interest" description="Disordered" evidence="1">
    <location>
        <begin position="173"/>
        <end position="355"/>
    </location>
</feature>
<protein>
    <recommendedName>
        <fullName evidence="4">G-patch domain-containing protein</fullName>
    </recommendedName>
</protein>
<feature type="compositionally biased region" description="Acidic residues" evidence="1">
    <location>
        <begin position="243"/>
        <end position="254"/>
    </location>
</feature>
<evidence type="ECO:0008006" key="4">
    <source>
        <dbReference type="Google" id="ProtNLM"/>
    </source>
</evidence>
<organism evidence="3">
    <name type="scientific">Schizophyllum commune (strain H4-8 / FGSC 9210)</name>
    <name type="common">Split gill fungus</name>
    <dbReference type="NCBI Taxonomy" id="578458"/>
    <lineage>
        <taxon>Eukaryota</taxon>
        <taxon>Fungi</taxon>
        <taxon>Dikarya</taxon>
        <taxon>Basidiomycota</taxon>
        <taxon>Agaricomycotina</taxon>
        <taxon>Agaricomycetes</taxon>
        <taxon>Agaricomycetidae</taxon>
        <taxon>Agaricales</taxon>
        <taxon>Schizophyllaceae</taxon>
        <taxon>Schizophyllum</taxon>
    </lineage>
</organism>
<feature type="compositionally biased region" description="Basic residues" evidence="1">
    <location>
        <begin position="218"/>
        <end position="238"/>
    </location>
</feature>
<feature type="region of interest" description="Disordered" evidence="1">
    <location>
        <begin position="121"/>
        <end position="142"/>
    </location>
</feature>
<feature type="compositionally biased region" description="Basic and acidic residues" evidence="1">
    <location>
        <begin position="271"/>
        <end position="283"/>
    </location>
</feature>
<proteinExistence type="predicted"/>
<sequence length="355" mass="39572">MAGGSEFRGVRITYSMVLDTHEYLSSQGWSGHGNGLRHGAISRPIIIAQKKNNKGLGKERDDGFQFWNHVFDAAVKTINIKIADSDDESDDKSSNDTPALPAFNRTSTGILSNRAPILGGSAISSETSSGSSTPTTTNAPLSIFAQAKRETARRNLYGRFYRAFRSLLHLIPLPLPPPPPRIPPSRLPPPESRSKDKKEKKKQRKADASVALDPKEEKRRRKVEKRVKKEEKKRREKGKGREVDDEGVEGEESSADASDEKKDRKSRKRKDRSDSDSTGEAKPDTSGLNDAPTSAEPPKKRRKRDERDEATTADQEDKAARKERKRMKREAKAAAAASGEEKEKRTREKDKSSSR</sequence>
<reference evidence="2 3" key="1">
    <citation type="journal article" date="2010" name="Nat. Biotechnol.">
        <title>Genome sequence of the model mushroom Schizophyllum commune.</title>
        <authorList>
            <person name="Ohm R.A."/>
            <person name="de Jong J.F."/>
            <person name="Lugones L.G."/>
            <person name="Aerts A."/>
            <person name="Kothe E."/>
            <person name="Stajich J.E."/>
            <person name="de Vries R.P."/>
            <person name="Record E."/>
            <person name="Levasseur A."/>
            <person name="Baker S.E."/>
            <person name="Bartholomew K.A."/>
            <person name="Coutinho P.M."/>
            <person name="Erdmann S."/>
            <person name="Fowler T.J."/>
            <person name="Gathman A.C."/>
            <person name="Lombard V."/>
            <person name="Henrissat B."/>
            <person name="Knabe N."/>
            <person name="Kuees U."/>
            <person name="Lilly W.W."/>
            <person name="Lindquist E."/>
            <person name="Lucas S."/>
            <person name="Magnuson J.K."/>
            <person name="Piumi F."/>
            <person name="Raudaskoski M."/>
            <person name="Salamov A."/>
            <person name="Schmutz J."/>
            <person name="Schwarze F.W.M.R."/>
            <person name="vanKuyk P.A."/>
            <person name="Horton J.S."/>
            <person name="Grigoriev I.V."/>
            <person name="Woesten H.A.B."/>
        </authorList>
    </citation>
    <scope>NUCLEOTIDE SEQUENCE [LARGE SCALE GENOMIC DNA]</scope>
    <source>
        <strain evidence="3">H4-8 / FGSC 9210</strain>
    </source>
</reference>
<dbReference type="InParanoid" id="D8PX46"/>
<evidence type="ECO:0000313" key="2">
    <source>
        <dbReference type="EMBL" id="EFI99603.1"/>
    </source>
</evidence>
<accession>D8PX46</accession>
<name>D8PX46_SCHCM</name>
<dbReference type="HOGENOM" id="CLU_781100_0_0_1"/>
<dbReference type="eggNOG" id="ENOG502S8NF">
    <property type="taxonomic scope" value="Eukaryota"/>
</dbReference>
<dbReference type="VEuPathDB" id="FungiDB:SCHCODRAFT_02698125"/>
<feature type="compositionally biased region" description="Pro residues" evidence="1">
    <location>
        <begin position="173"/>
        <end position="191"/>
    </location>
</feature>
<feature type="region of interest" description="Disordered" evidence="1">
    <location>
        <begin position="85"/>
        <end position="106"/>
    </location>
</feature>
<dbReference type="Proteomes" id="UP000007431">
    <property type="component" value="Unassembled WGS sequence"/>
</dbReference>
<dbReference type="STRING" id="578458.D8PX46"/>
<keyword evidence="3" id="KW-1185">Reference proteome</keyword>
<dbReference type="OMA" id="VSQGWEG"/>
<feature type="compositionally biased region" description="Low complexity" evidence="1">
    <location>
        <begin position="121"/>
        <end position="137"/>
    </location>
</feature>
<gene>
    <name evidence="2" type="ORF">SCHCODRAFT_233530</name>
</gene>
<evidence type="ECO:0000256" key="1">
    <source>
        <dbReference type="SAM" id="MobiDB-lite"/>
    </source>
</evidence>
<feature type="compositionally biased region" description="Basic and acidic residues" evidence="1">
    <location>
        <begin position="305"/>
        <end position="320"/>
    </location>
</feature>
<dbReference type="AlphaFoldDB" id="D8PX46"/>
<feature type="compositionally biased region" description="Basic and acidic residues" evidence="1">
    <location>
        <begin position="339"/>
        <end position="355"/>
    </location>
</feature>